<reference evidence="1 2" key="1">
    <citation type="submission" date="2018-08" db="EMBL/GenBank/DDBJ databases">
        <title>Lysobacter soli KCTC 22011, whole genome shotgun sequence.</title>
        <authorList>
            <person name="Zhang X."/>
            <person name="Feng G."/>
            <person name="Zhu H."/>
        </authorList>
    </citation>
    <scope>NUCLEOTIDE SEQUENCE [LARGE SCALE GENOMIC DNA]</scope>
    <source>
        <strain evidence="1 2">KCTC 22011</strain>
    </source>
</reference>
<accession>A0A3D8VDS6</accession>
<evidence type="ECO:0000313" key="1">
    <source>
        <dbReference type="EMBL" id="RDY67409.1"/>
    </source>
</evidence>
<protein>
    <submittedName>
        <fullName evidence="1">Peptidase</fullName>
    </submittedName>
</protein>
<gene>
    <name evidence="1" type="ORF">DX912_09030</name>
</gene>
<dbReference type="Pfam" id="PF07277">
    <property type="entry name" value="SapC"/>
    <property type="match status" value="1"/>
</dbReference>
<proteinExistence type="predicted"/>
<evidence type="ECO:0000313" key="2">
    <source>
        <dbReference type="Proteomes" id="UP000256829"/>
    </source>
</evidence>
<keyword evidence="2" id="KW-1185">Reference proteome</keyword>
<dbReference type="EMBL" id="QTJR01000005">
    <property type="protein sequence ID" value="RDY67409.1"/>
    <property type="molecule type" value="Genomic_DNA"/>
</dbReference>
<dbReference type="AlphaFoldDB" id="A0A3D8VDS6"/>
<dbReference type="Proteomes" id="UP000256829">
    <property type="component" value="Unassembled WGS sequence"/>
</dbReference>
<dbReference type="RefSeq" id="WP_115842176.1">
    <property type="nucleotide sequence ID" value="NZ_CP183976.1"/>
</dbReference>
<name>A0A3D8VDS6_9GAMM</name>
<comment type="caution">
    <text evidence="1">The sequence shown here is derived from an EMBL/GenBank/DDBJ whole genome shotgun (WGS) entry which is preliminary data.</text>
</comment>
<organism evidence="1 2">
    <name type="scientific">Lysobacter soli</name>
    <dbReference type="NCBI Taxonomy" id="453783"/>
    <lineage>
        <taxon>Bacteria</taxon>
        <taxon>Pseudomonadati</taxon>
        <taxon>Pseudomonadota</taxon>
        <taxon>Gammaproteobacteria</taxon>
        <taxon>Lysobacterales</taxon>
        <taxon>Lysobacteraceae</taxon>
        <taxon>Lysobacter</taxon>
    </lineage>
</organism>
<sequence>MPNHAALNNVEHRDLRIDTRRLAALGDDVMCAATFPAEFRNVQSHYPIVFRRTGEGAFQPVALFGFSEGDNLFLDGGHWDATYIPLAIERQPFLIGRDGEALTVHVDLDHPRTKAGQGEALFREHGGTTDYLERVTSVLLALHDGLASVPAFVDALQKHGLLESFVIDIELPGGAVNRFGGFHTIHEERLRALDAAALDELQRAGFLEPIYMAIASVSQFRALIERLNRRHAAGR</sequence>
<dbReference type="InterPro" id="IPR010836">
    <property type="entry name" value="SapC"/>
</dbReference>